<dbReference type="InterPro" id="IPR058838">
    <property type="entry name" value="SH3_actinomycetes"/>
</dbReference>
<gene>
    <name evidence="3" type="ORF">GCM10009844_21570</name>
</gene>
<organism evidence="3 4">
    <name type="scientific">Nocardioides koreensis</name>
    <dbReference type="NCBI Taxonomy" id="433651"/>
    <lineage>
        <taxon>Bacteria</taxon>
        <taxon>Bacillati</taxon>
        <taxon>Actinomycetota</taxon>
        <taxon>Actinomycetes</taxon>
        <taxon>Propionibacteriales</taxon>
        <taxon>Nocardioidaceae</taxon>
        <taxon>Nocardioides</taxon>
    </lineage>
</organism>
<dbReference type="InterPro" id="IPR038076">
    <property type="entry name" value="MgtE_N_sf"/>
</dbReference>
<dbReference type="Pfam" id="PF05239">
    <property type="entry name" value="PRC"/>
    <property type="match status" value="1"/>
</dbReference>
<dbReference type="InterPro" id="IPR027275">
    <property type="entry name" value="PRC-brl_dom"/>
</dbReference>
<evidence type="ECO:0000259" key="2">
    <source>
        <dbReference type="PROSITE" id="PS51371"/>
    </source>
</evidence>
<dbReference type="Pfam" id="PF00571">
    <property type="entry name" value="CBS"/>
    <property type="match status" value="1"/>
</dbReference>
<dbReference type="InterPro" id="IPR011033">
    <property type="entry name" value="PRC_barrel-like_sf"/>
</dbReference>
<name>A0ABP5LEW7_9ACTN</name>
<dbReference type="Gene3D" id="3.10.580.10">
    <property type="entry name" value="CBS-domain"/>
    <property type="match status" value="1"/>
</dbReference>
<reference evidence="4" key="1">
    <citation type="journal article" date="2019" name="Int. J. Syst. Evol. Microbiol.">
        <title>The Global Catalogue of Microorganisms (GCM) 10K type strain sequencing project: providing services to taxonomists for standard genome sequencing and annotation.</title>
        <authorList>
            <consortium name="The Broad Institute Genomics Platform"/>
            <consortium name="The Broad Institute Genome Sequencing Center for Infectious Disease"/>
            <person name="Wu L."/>
            <person name="Ma J."/>
        </authorList>
    </citation>
    <scope>NUCLEOTIDE SEQUENCE [LARGE SCALE GENOMIC DNA]</scope>
    <source>
        <strain evidence="4">JCM 16022</strain>
    </source>
</reference>
<dbReference type="EMBL" id="BAAAQR010000005">
    <property type="protein sequence ID" value="GAA2146044.1"/>
    <property type="molecule type" value="Genomic_DNA"/>
</dbReference>
<dbReference type="Pfam" id="PF26205">
    <property type="entry name" value="SH3_actinomycetes"/>
    <property type="match status" value="1"/>
</dbReference>
<evidence type="ECO:0000313" key="4">
    <source>
        <dbReference type="Proteomes" id="UP001501771"/>
    </source>
</evidence>
<evidence type="ECO:0000256" key="1">
    <source>
        <dbReference type="PROSITE-ProRule" id="PRU00703"/>
    </source>
</evidence>
<proteinExistence type="predicted"/>
<dbReference type="SMART" id="SM00924">
    <property type="entry name" value="MgtE_N"/>
    <property type="match status" value="1"/>
</dbReference>
<dbReference type="InterPro" id="IPR046342">
    <property type="entry name" value="CBS_dom_sf"/>
</dbReference>
<keyword evidence="4" id="KW-1185">Reference proteome</keyword>
<dbReference type="SUPFAM" id="SSF158791">
    <property type="entry name" value="MgtE N-terminal domain-like"/>
    <property type="match status" value="1"/>
</dbReference>
<evidence type="ECO:0000313" key="3">
    <source>
        <dbReference type="EMBL" id="GAA2146044.1"/>
    </source>
</evidence>
<comment type="caution">
    <text evidence="3">The sequence shown here is derived from an EMBL/GenBank/DDBJ whole genome shotgun (WGS) entry which is preliminary data.</text>
</comment>
<dbReference type="InterPro" id="IPR006668">
    <property type="entry name" value="Mg_transptr_MgtE_intracell_dom"/>
</dbReference>
<dbReference type="InterPro" id="IPR006669">
    <property type="entry name" value="MgtE_transporter"/>
</dbReference>
<dbReference type="Gene3D" id="1.25.60.10">
    <property type="entry name" value="MgtE N-terminal domain-like"/>
    <property type="match status" value="1"/>
</dbReference>
<dbReference type="PROSITE" id="PS51371">
    <property type="entry name" value="CBS"/>
    <property type="match status" value="1"/>
</dbReference>
<accession>A0ABP5LEW7</accession>
<dbReference type="PANTHER" id="PTHR43773:SF1">
    <property type="entry name" value="MAGNESIUM TRANSPORTER MGTE"/>
    <property type="match status" value="1"/>
</dbReference>
<dbReference type="InterPro" id="IPR000644">
    <property type="entry name" value="CBS_dom"/>
</dbReference>
<dbReference type="Proteomes" id="UP001501771">
    <property type="component" value="Unassembled WGS sequence"/>
</dbReference>
<protein>
    <submittedName>
        <fullName evidence="3">CBS domain-containing protein</fullName>
    </submittedName>
</protein>
<feature type="domain" description="CBS" evidence="2">
    <location>
        <begin position="374"/>
        <end position="431"/>
    </location>
</feature>
<dbReference type="SUPFAM" id="SSF54631">
    <property type="entry name" value="CBS-domain pair"/>
    <property type="match status" value="1"/>
</dbReference>
<dbReference type="Pfam" id="PF03448">
    <property type="entry name" value="MgtE_N"/>
    <property type="match status" value="1"/>
</dbReference>
<keyword evidence="1" id="KW-0129">CBS domain</keyword>
<dbReference type="PANTHER" id="PTHR43773">
    <property type="entry name" value="MAGNESIUM TRANSPORTER MGTE"/>
    <property type="match status" value="1"/>
</dbReference>
<dbReference type="SUPFAM" id="SSF50346">
    <property type="entry name" value="PRC-barrel domain"/>
    <property type="match status" value="1"/>
</dbReference>
<dbReference type="CDD" id="cd04606">
    <property type="entry name" value="CBS_pair_Mg_transporter"/>
    <property type="match status" value="1"/>
</dbReference>
<sequence length="446" mass="48573">MLTDLSGGAARAATQPAGSVGAVSTTPTRVYAARLVGLPIFDPQGDQVGKVRDLVVALRSEVNQPRVLGMVAEVFGRRRIFVPMTRVTNIDSGQVYTTGLLNMRRFEQRSTETLVIGQLLDRTVTIRETGVLGTVYDVAMEQARNRDWVLSRVAVQEPAKGLRRRGQTHVVEWRDVEGLIGREEKQGATHLIAALNEMRPADAANMIHELPVERRTAVVAALDDERLADVLEELPDEDQVEILEHLDSERAADILEEMSPDDAADLIADLPPDTAAALLELMEPEEAEDVRRLMSYAEHTAGAMMTPEPVILGPDATIADALAHVRNPDLPVSLAAMVFVCRPPLEPPTGRFLGVAHIQRLLREPPSTLVAGALDNSMDPLRPAASIEQVAAHLATYNLVAAPVVDDNNRLLGAVTVDDLLDHMLPENWREKALRPGDARPGVSRG</sequence>